<sequence>MFRKKKEKKKEIIDEKNGKAKSKSFIYRLFSIVSYVILLGIGLIVGYFVKIPIEISYAILFIFGILAVALNLDENKMHWLKQIPLLRHHFSLMNRINKKIGESAKAGTLKEAFKFLIGMFMLILYLFLFNIFIILIRLILSIGIPDTDPLRFVEAFITLIGAGITAYVVWLIAFYKEIKMLKKREVGSLKKKIMKKVKSGLGFVNIYLKLIPLSLAYLVWITGEILFMLGSNLAGIALIVYILGGTLYGLLIICIICIIFLTKAPKLTDESTIEINSKEEHN</sequence>
<feature type="transmembrane region" description="Helical" evidence="1">
    <location>
        <begin position="200"/>
        <end position="221"/>
    </location>
</feature>
<keyword evidence="1" id="KW-0812">Transmembrane</keyword>
<keyword evidence="3" id="KW-1185">Reference proteome</keyword>
<keyword evidence="1" id="KW-1133">Transmembrane helix</keyword>
<proteinExistence type="predicted"/>
<gene>
    <name evidence="2" type="ORF">DSAG12_00519</name>
</gene>
<name>A0A5B9D6R4_9ARCH</name>
<feature type="transmembrane region" description="Helical" evidence="1">
    <location>
        <begin position="233"/>
        <end position="261"/>
    </location>
</feature>
<feature type="transmembrane region" description="Helical" evidence="1">
    <location>
        <begin position="55"/>
        <end position="72"/>
    </location>
</feature>
<dbReference type="RefSeq" id="WP_147661649.1">
    <property type="nucleotide sequence ID" value="NZ_CP042905.2"/>
</dbReference>
<accession>A0A5B9D6R4</accession>
<dbReference type="EMBL" id="CP042905">
    <property type="protein sequence ID" value="QEE14705.1"/>
    <property type="molecule type" value="Genomic_DNA"/>
</dbReference>
<keyword evidence="1" id="KW-0472">Membrane</keyword>
<organism evidence="2 3">
    <name type="scientific">Promethearchaeum syntrophicum</name>
    <dbReference type="NCBI Taxonomy" id="2594042"/>
    <lineage>
        <taxon>Archaea</taxon>
        <taxon>Promethearchaeati</taxon>
        <taxon>Promethearchaeota</taxon>
        <taxon>Promethearchaeia</taxon>
        <taxon>Promethearchaeales</taxon>
        <taxon>Promethearchaeaceae</taxon>
        <taxon>Promethearchaeum</taxon>
    </lineage>
</organism>
<dbReference type="AlphaFoldDB" id="A0A5B9D6R4"/>
<dbReference type="KEGG" id="psyt:DSAG12_00519"/>
<evidence type="ECO:0000313" key="2">
    <source>
        <dbReference type="EMBL" id="QEE14705.1"/>
    </source>
</evidence>
<dbReference type="Proteomes" id="UP000321408">
    <property type="component" value="Chromosome"/>
</dbReference>
<feature type="transmembrane region" description="Helical" evidence="1">
    <location>
        <begin position="152"/>
        <end position="175"/>
    </location>
</feature>
<reference evidence="2 3" key="2">
    <citation type="journal article" date="2024" name="Int. J. Syst. Evol. Microbiol.">
        <title>Promethearchaeum syntrophicum gen. nov., sp. nov., an anaerobic, obligately syntrophic archaeon, the first isolate of the lineage 'Asgard' archaea, and proposal of the new archaeal phylum Promethearchaeota phyl. nov. and kingdom Promethearchaeati regn. nov.</title>
        <authorList>
            <person name="Imachi H."/>
            <person name="Nobu M.K."/>
            <person name="Kato S."/>
            <person name="Takaki Y."/>
            <person name="Miyazaki M."/>
            <person name="Miyata M."/>
            <person name="Ogawara M."/>
            <person name="Saito Y."/>
            <person name="Sakai S."/>
            <person name="Tahara Y.O."/>
            <person name="Takano Y."/>
            <person name="Tasumi E."/>
            <person name="Uematsu K."/>
            <person name="Yoshimura T."/>
            <person name="Itoh T."/>
            <person name="Ohkuma M."/>
            <person name="Takai K."/>
        </authorList>
    </citation>
    <scope>NUCLEOTIDE SEQUENCE [LARGE SCALE GENOMIC DNA]</scope>
    <source>
        <strain evidence="2 3">MK-D1</strain>
    </source>
</reference>
<protein>
    <submittedName>
        <fullName evidence="2">Uncharacterized protein</fullName>
    </submittedName>
</protein>
<dbReference type="GeneID" id="41328522"/>
<evidence type="ECO:0000313" key="3">
    <source>
        <dbReference type="Proteomes" id="UP000321408"/>
    </source>
</evidence>
<feature type="transmembrane region" description="Helical" evidence="1">
    <location>
        <begin position="25"/>
        <end position="49"/>
    </location>
</feature>
<reference evidence="2 3" key="1">
    <citation type="journal article" date="2020" name="Nature">
        <title>Isolation of an archaeon at the prokaryote-eukaryote interface.</title>
        <authorList>
            <person name="Imachi H."/>
            <person name="Nobu M.K."/>
            <person name="Nakahara N."/>
            <person name="Morono Y."/>
            <person name="Ogawara M."/>
            <person name="Takaki Y."/>
            <person name="Takano Y."/>
            <person name="Uematsu K."/>
            <person name="Ikuta T."/>
            <person name="Ito M."/>
            <person name="Matsui Y."/>
            <person name="Miyazaki M."/>
            <person name="Murata K."/>
            <person name="Saito Y."/>
            <person name="Sakai S."/>
            <person name="Song C."/>
            <person name="Tasumi E."/>
            <person name="Yamanaka Y."/>
            <person name="Yamaguchi T."/>
            <person name="Kamagata Y."/>
            <person name="Tamaki H."/>
            <person name="Takai K."/>
        </authorList>
    </citation>
    <scope>NUCLEOTIDE SEQUENCE [LARGE SCALE GENOMIC DNA]</scope>
    <source>
        <strain evidence="2 3">MK-D1</strain>
    </source>
</reference>
<feature type="transmembrane region" description="Helical" evidence="1">
    <location>
        <begin position="115"/>
        <end position="140"/>
    </location>
</feature>
<evidence type="ECO:0000256" key="1">
    <source>
        <dbReference type="SAM" id="Phobius"/>
    </source>
</evidence>